<dbReference type="InterPro" id="IPR016190">
    <property type="entry name" value="Transl_init_fac_IF2/IF5_Zn-bd"/>
</dbReference>
<dbReference type="Proteomes" id="UP000255421">
    <property type="component" value="Unassembled WGS sequence"/>
</dbReference>
<evidence type="ECO:0000313" key="14">
    <source>
        <dbReference type="Proteomes" id="UP000255421"/>
    </source>
</evidence>
<dbReference type="HAMAP" id="MF_00232">
    <property type="entry name" value="eIF_2_beta"/>
    <property type="match status" value="1"/>
</dbReference>
<evidence type="ECO:0000256" key="2">
    <source>
        <dbReference type="ARBA" id="ARBA00010397"/>
    </source>
</evidence>
<dbReference type="RefSeq" id="WP_092534658.1">
    <property type="nucleotide sequence ID" value="NZ_FNKQ01000002.1"/>
</dbReference>
<reference evidence="13" key="1">
    <citation type="submission" date="2016-10" db="EMBL/GenBank/DDBJ databases">
        <authorList>
            <person name="Varghese N."/>
            <person name="Submissions S."/>
        </authorList>
    </citation>
    <scope>NUCLEOTIDE SEQUENCE [LARGE SCALE GENOMIC DNA]</scope>
    <source>
        <strain evidence="13">CGMCC 1.12397</strain>
    </source>
</reference>
<dbReference type="InterPro" id="IPR016189">
    <property type="entry name" value="Transl_init_fac_IF2/IF5_N"/>
</dbReference>
<evidence type="ECO:0000259" key="10">
    <source>
        <dbReference type="SMART" id="SM00653"/>
    </source>
</evidence>
<dbReference type="InterPro" id="IPR045196">
    <property type="entry name" value="IF2/IF5"/>
</dbReference>
<sequence length="135" mass="15091">MDYEDTLDRALEETPDVAEGQHRFEVPDPTIRQEGNATVYENFEDTYDRLARDPDHLLKFLQTELGTSASVDARDRARFTGSFKQRRVADAIDEYVDSFVLCGECGSPDTRLVEEQGATVLKCDACGALSPVPDQ</sequence>
<keyword evidence="5 9" id="KW-0396">Initiation factor</keyword>
<evidence type="ECO:0000313" key="13">
    <source>
        <dbReference type="Proteomes" id="UP000199289"/>
    </source>
</evidence>
<dbReference type="EMBL" id="FNKQ01000002">
    <property type="protein sequence ID" value="SDQ37063.1"/>
    <property type="molecule type" value="Genomic_DNA"/>
</dbReference>
<dbReference type="OrthoDB" id="38099at2157"/>
<gene>
    <name evidence="9" type="primary">eif2b</name>
    <name evidence="11" type="ORF">DWB78_00475</name>
    <name evidence="12" type="ORF">SAMN05216278_1259</name>
</gene>
<dbReference type="PANTHER" id="PTHR23001:SF3">
    <property type="entry name" value="EUKARYOTIC TRANSLATION INITIATION FACTOR 2 SUBUNIT 2"/>
    <property type="match status" value="1"/>
</dbReference>
<evidence type="ECO:0000313" key="12">
    <source>
        <dbReference type="EMBL" id="SDQ37063.1"/>
    </source>
</evidence>
<accession>A0A1H1ABK0</accession>
<comment type="similarity">
    <text evidence="2 9">Belongs to the eIF-2-beta/eIF-5 family.</text>
</comment>
<dbReference type="InterPro" id="IPR004458">
    <property type="entry name" value="TIF2_bsu_arc"/>
</dbReference>
<reference evidence="12" key="2">
    <citation type="submission" date="2016-10" db="EMBL/GenBank/DDBJ databases">
        <authorList>
            <person name="de Groot N.N."/>
        </authorList>
    </citation>
    <scope>NUCLEOTIDE SEQUENCE [LARGE SCALE GENOMIC DNA]</scope>
    <source>
        <strain evidence="12">CGMCC 1.12397</strain>
    </source>
</reference>
<name>A0A1H1ABK0_9EURY</name>
<evidence type="ECO:0000256" key="9">
    <source>
        <dbReference type="HAMAP-Rule" id="MF_00232"/>
    </source>
</evidence>
<dbReference type="SUPFAM" id="SSF75689">
    <property type="entry name" value="Zinc-binding domain of translation initiation factor 2 beta"/>
    <property type="match status" value="1"/>
</dbReference>
<reference evidence="11 14" key="3">
    <citation type="submission" date="2018-07" db="EMBL/GenBank/DDBJ databases">
        <title>Genome sequence of extremly halophilic archaeon Halopelagius longus strain BC12-B1.</title>
        <authorList>
            <person name="Zhang X."/>
        </authorList>
    </citation>
    <scope>NUCLEOTIDE SEQUENCE [LARGE SCALE GENOMIC DNA]</scope>
    <source>
        <strain evidence="11 14">BC12-B1</strain>
    </source>
</reference>
<dbReference type="SMART" id="SM00653">
    <property type="entry name" value="eIF2B_5"/>
    <property type="match status" value="1"/>
</dbReference>
<feature type="domain" description="Translation initiation factor IF2/IF5" evidence="10">
    <location>
        <begin position="21"/>
        <end position="129"/>
    </location>
</feature>
<dbReference type="Pfam" id="PF01873">
    <property type="entry name" value="eIF-5_eIF-2B"/>
    <property type="match status" value="1"/>
</dbReference>
<comment type="subunit">
    <text evidence="3 9">Heterotrimer composed of an alpha, a beta and a gamma chain.</text>
</comment>
<evidence type="ECO:0000256" key="3">
    <source>
        <dbReference type="ARBA" id="ARBA00011243"/>
    </source>
</evidence>
<evidence type="ECO:0000256" key="6">
    <source>
        <dbReference type="ARBA" id="ARBA00022917"/>
    </source>
</evidence>
<dbReference type="NCBIfam" id="NF003067">
    <property type="entry name" value="PRK03988.1"/>
    <property type="match status" value="1"/>
</dbReference>
<dbReference type="GO" id="GO:0003743">
    <property type="term" value="F:translation initiation factor activity"/>
    <property type="evidence" value="ECO:0007669"/>
    <property type="project" value="UniProtKB-UniRule"/>
</dbReference>
<protein>
    <recommendedName>
        <fullName evidence="4 9">Translation initiation factor 2 subunit beta</fullName>
    </recommendedName>
    <alternativeName>
        <fullName evidence="7 9">aIF2-beta</fullName>
    </alternativeName>
    <alternativeName>
        <fullName evidence="8 9">eIF-2-beta</fullName>
    </alternativeName>
</protein>
<dbReference type="Gene3D" id="3.30.30.170">
    <property type="match status" value="1"/>
</dbReference>
<dbReference type="SUPFAM" id="SSF100966">
    <property type="entry name" value="Translation initiation factor 2 beta, aIF2beta, N-terminal domain"/>
    <property type="match status" value="1"/>
</dbReference>
<evidence type="ECO:0000256" key="1">
    <source>
        <dbReference type="ARBA" id="ARBA00003323"/>
    </source>
</evidence>
<dbReference type="Proteomes" id="UP000199289">
    <property type="component" value="Unassembled WGS sequence"/>
</dbReference>
<evidence type="ECO:0000256" key="5">
    <source>
        <dbReference type="ARBA" id="ARBA00022540"/>
    </source>
</evidence>
<proteinExistence type="inferred from homology"/>
<evidence type="ECO:0000256" key="7">
    <source>
        <dbReference type="ARBA" id="ARBA00031466"/>
    </source>
</evidence>
<dbReference type="AlphaFoldDB" id="A0A1H1ABK0"/>
<organism evidence="12 13">
    <name type="scientific">Halopelagius longus</name>
    <dbReference type="NCBI Taxonomy" id="1236180"/>
    <lineage>
        <taxon>Archaea</taxon>
        <taxon>Methanobacteriati</taxon>
        <taxon>Methanobacteriota</taxon>
        <taxon>Stenosarchaea group</taxon>
        <taxon>Halobacteria</taxon>
        <taxon>Halobacteriales</taxon>
        <taxon>Haloferacaceae</taxon>
    </lineage>
</organism>
<keyword evidence="14" id="KW-1185">Reference proteome</keyword>
<keyword evidence="6 9" id="KW-0648">Protein biosynthesis</keyword>
<comment type="function">
    <text evidence="1 9">eIF-2 functions in the early steps of protein synthesis by forming a ternary complex with GTP and initiator tRNA.</text>
</comment>
<evidence type="ECO:0000256" key="4">
    <source>
        <dbReference type="ARBA" id="ARBA00022314"/>
    </source>
</evidence>
<dbReference type="EMBL" id="QQST01000001">
    <property type="protein sequence ID" value="RDI70318.1"/>
    <property type="molecule type" value="Genomic_DNA"/>
</dbReference>
<evidence type="ECO:0000313" key="11">
    <source>
        <dbReference type="EMBL" id="RDI70318.1"/>
    </source>
</evidence>
<dbReference type="InterPro" id="IPR002735">
    <property type="entry name" value="Transl_init_fac_IF2/IF5_dom"/>
</dbReference>
<dbReference type="PANTHER" id="PTHR23001">
    <property type="entry name" value="EUKARYOTIC TRANSLATION INITIATION FACTOR"/>
    <property type="match status" value="1"/>
</dbReference>
<evidence type="ECO:0000256" key="8">
    <source>
        <dbReference type="ARBA" id="ARBA00032408"/>
    </source>
</evidence>